<dbReference type="Proteomes" id="UP001295794">
    <property type="component" value="Unassembled WGS sequence"/>
</dbReference>
<organism evidence="2 3">
    <name type="scientific">Mycena citricolor</name>
    <dbReference type="NCBI Taxonomy" id="2018698"/>
    <lineage>
        <taxon>Eukaryota</taxon>
        <taxon>Fungi</taxon>
        <taxon>Dikarya</taxon>
        <taxon>Basidiomycota</taxon>
        <taxon>Agaricomycotina</taxon>
        <taxon>Agaricomycetes</taxon>
        <taxon>Agaricomycetidae</taxon>
        <taxon>Agaricales</taxon>
        <taxon>Marasmiineae</taxon>
        <taxon>Mycenaceae</taxon>
        <taxon>Mycena</taxon>
    </lineage>
</organism>
<dbReference type="EMBL" id="CAVNYO010000181">
    <property type="protein sequence ID" value="CAK5272116.1"/>
    <property type="molecule type" value="Genomic_DNA"/>
</dbReference>
<keyword evidence="3" id="KW-1185">Reference proteome</keyword>
<protein>
    <submittedName>
        <fullName evidence="2">Uncharacterized protein</fullName>
    </submittedName>
</protein>
<feature type="compositionally biased region" description="Polar residues" evidence="1">
    <location>
        <begin position="44"/>
        <end position="53"/>
    </location>
</feature>
<accession>A0AAD2HBP1</accession>
<dbReference type="AlphaFoldDB" id="A0AAD2HBP1"/>
<dbReference type="Gene3D" id="1.20.930.20">
    <property type="entry name" value="Adaptor protein Cbl, N-terminal domain"/>
    <property type="match status" value="1"/>
</dbReference>
<evidence type="ECO:0000256" key="1">
    <source>
        <dbReference type="SAM" id="MobiDB-lite"/>
    </source>
</evidence>
<dbReference type="CDD" id="cd21037">
    <property type="entry name" value="MLKL_NTD"/>
    <property type="match status" value="1"/>
</dbReference>
<dbReference type="InterPro" id="IPR059179">
    <property type="entry name" value="MLKL-like_MCAfunc"/>
</dbReference>
<evidence type="ECO:0000313" key="2">
    <source>
        <dbReference type="EMBL" id="CAK5272116.1"/>
    </source>
</evidence>
<dbReference type="GO" id="GO:0007166">
    <property type="term" value="P:cell surface receptor signaling pathway"/>
    <property type="evidence" value="ECO:0007669"/>
    <property type="project" value="InterPro"/>
</dbReference>
<feature type="compositionally biased region" description="Polar residues" evidence="1">
    <location>
        <begin position="26"/>
        <end position="36"/>
    </location>
</feature>
<comment type="caution">
    <text evidence="2">The sequence shown here is derived from an EMBL/GenBank/DDBJ whole genome shotgun (WGS) entry which is preliminary data.</text>
</comment>
<proteinExistence type="predicted"/>
<gene>
    <name evidence="2" type="ORF">MYCIT1_LOCUS17669</name>
</gene>
<sequence length="247" mass="27374">MPAIRKFSRGRARFNPLEAAKVASKPESSQPASQAVPSDGHQPPATSERTTMTTPALLRRSWNFVRGRRTEEFVQRGLDVSNLLHSIGSAMNYEMITIAAASAGQLFDIVNSVQSNRDQCLQLLERVHQIVNTLVNICGDAQKHSVVMNPLMETAVDQFIQTLTTLHGILLSLSSVSLFGRILKHLETRSQLTDCDEALRQALDVFNVQSDLITHSMLGSARTAAKTRHEELLRVLKPEPAVFKPPR</sequence>
<evidence type="ECO:0000313" key="3">
    <source>
        <dbReference type="Proteomes" id="UP001295794"/>
    </source>
</evidence>
<feature type="region of interest" description="Disordered" evidence="1">
    <location>
        <begin position="15"/>
        <end position="53"/>
    </location>
</feature>
<name>A0AAD2HBP1_9AGAR</name>
<reference evidence="2" key="1">
    <citation type="submission" date="2023-11" db="EMBL/GenBank/DDBJ databases">
        <authorList>
            <person name="De Vega J J."/>
            <person name="De Vega J J."/>
        </authorList>
    </citation>
    <scope>NUCLEOTIDE SEQUENCE</scope>
</reference>
<dbReference type="InterPro" id="IPR036537">
    <property type="entry name" value="Adaptor_Cbl_N_dom_sf"/>
</dbReference>